<dbReference type="InterPro" id="IPR039425">
    <property type="entry name" value="RNA_pol_sigma-70-like"/>
</dbReference>
<dbReference type="Gene3D" id="1.10.1740.10">
    <property type="match status" value="1"/>
</dbReference>
<evidence type="ECO:0000256" key="4">
    <source>
        <dbReference type="ARBA" id="ARBA00023163"/>
    </source>
</evidence>
<dbReference type="InterPro" id="IPR007627">
    <property type="entry name" value="RNA_pol_sigma70_r2"/>
</dbReference>
<evidence type="ECO:0000259" key="6">
    <source>
        <dbReference type="Pfam" id="PF08281"/>
    </source>
</evidence>
<dbReference type="EMBL" id="JAEDXU010000017">
    <property type="protein sequence ID" value="MBP1048494.1"/>
    <property type="molecule type" value="Genomic_DNA"/>
</dbReference>
<dbReference type="PANTHER" id="PTHR43133:SF51">
    <property type="entry name" value="RNA POLYMERASE SIGMA FACTOR"/>
    <property type="match status" value="1"/>
</dbReference>
<proteinExistence type="inferred from homology"/>
<keyword evidence="3" id="KW-0731">Sigma factor</keyword>
<evidence type="ECO:0000313" key="7">
    <source>
        <dbReference type="EMBL" id="MBP1048494.1"/>
    </source>
</evidence>
<dbReference type="InterPro" id="IPR013249">
    <property type="entry name" value="RNA_pol_sigma70_r4_t2"/>
</dbReference>
<dbReference type="RefSeq" id="WP_209559262.1">
    <property type="nucleotide sequence ID" value="NZ_JAEDXU010000017.1"/>
</dbReference>
<keyword evidence="8" id="KW-1185">Reference proteome</keyword>
<comment type="caution">
    <text evidence="7">The sequence shown here is derived from an EMBL/GenBank/DDBJ whole genome shotgun (WGS) entry which is preliminary data.</text>
</comment>
<dbReference type="Gene3D" id="1.10.10.10">
    <property type="entry name" value="Winged helix-like DNA-binding domain superfamily/Winged helix DNA-binding domain"/>
    <property type="match status" value="1"/>
</dbReference>
<evidence type="ECO:0000256" key="3">
    <source>
        <dbReference type="ARBA" id="ARBA00023082"/>
    </source>
</evidence>
<dbReference type="InterPro" id="IPR013325">
    <property type="entry name" value="RNA_pol_sigma_r2"/>
</dbReference>
<dbReference type="InterPro" id="IPR013324">
    <property type="entry name" value="RNA_pol_sigma_r3/r4-like"/>
</dbReference>
<dbReference type="Pfam" id="PF08281">
    <property type="entry name" value="Sigma70_r4_2"/>
    <property type="match status" value="1"/>
</dbReference>
<keyword evidence="2" id="KW-0805">Transcription regulation</keyword>
<dbReference type="InterPro" id="IPR036388">
    <property type="entry name" value="WH-like_DNA-bd_sf"/>
</dbReference>
<dbReference type="SUPFAM" id="SSF88659">
    <property type="entry name" value="Sigma3 and sigma4 domains of RNA polymerase sigma factors"/>
    <property type="match status" value="1"/>
</dbReference>
<name>A0ABS4CPJ9_9ENTE</name>
<dbReference type="InterPro" id="IPR014284">
    <property type="entry name" value="RNA_pol_sigma-70_dom"/>
</dbReference>
<feature type="domain" description="RNA polymerase sigma-70 region 2" evidence="5">
    <location>
        <begin position="26"/>
        <end position="89"/>
    </location>
</feature>
<comment type="similarity">
    <text evidence="1">Belongs to the sigma-70 factor family. ECF subfamily.</text>
</comment>
<dbReference type="SUPFAM" id="SSF88946">
    <property type="entry name" value="Sigma2 domain of RNA polymerase sigma factors"/>
    <property type="match status" value="1"/>
</dbReference>
<organism evidence="7 8">
    <name type="scientific">Enterococcus larvae</name>
    <dbReference type="NCBI Taxonomy" id="2794352"/>
    <lineage>
        <taxon>Bacteria</taxon>
        <taxon>Bacillati</taxon>
        <taxon>Bacillota</taxon>
        <taxon>Bacilli</taxon>
        <taxon>Lactobacillales</taxon>
        <taxon>Enterococcaceae</taxon>
        <taxon>Enterococcus</taxon>
    </lineage>
</organism>
<gene>
    <name evidence="7" type="ORF">I6N96_19610</name>
</gene>
<sequence length="172" mass="19827">MEKDVQINLVKKAKMGDAEAFIGLCEAYQIILYNSAYKLLQNDEDVADCLQETEIIAWKKISTLKNAAAFNSWIFRIMINVAKGILRRRVDMLQFEEISEAVEETYYGDSDLSGVFERLPEKYKIPIVLHYYAGFNVKEIADQLSVPKNTVKTRLARGRERLKILLEGERND</sequence>
<evidence type="ECO:0000256" key="1">
    <source>
        <dbReference type="ARBA" id="ARBA00010641"/>
    </source>
</evidence>
<evidence type="ECO:0000256" key="2">
    <source>
        <dbReference type="ARBA" id="ARBA00023015"/>
    </source>
</evidence>
<dbReference type="PANTHER" id="PTHR43133">
    <property type="entry name" value="RNA POLYMERASE ECF-TYPE SIGMA FACTO"/>
    <property type="match status" value="1"/>
</dbReference>
<dbReference type="CDD" id="cd06171">
    <property type="entry name" value="Sigma70_r4"/>
    <property type="match status" value="1"/>
</dbReference>
<evidence type="ECO:0000259" key="5">
    <source>
        <dbReference type="Pfam" id="PF04542"/>
    </source>
</evidence>
<accession>A0ABS4CPJ9</accession>
<protein>
    <submittedName>
        <fullName evidence="7">Sigma-70 family RNA polymerase sigma factor</fullName>
    </submittedName>
</protein>
<evidence type="ECO:0000313" key="8">
    <source>
        <dbReference type="Proteomes" id="UP000673375"/>
    </source>
</evidence>
<dbReference type="NCBIfam" id="TIGR02937">
    <property type="entry name" value="sigma70-ECF"/>
    <property type="match status" value="1"/>
</dbReference>
<reference evidence="7 8" key="1">
    <citation type="submission" date="2020-12" db="EMBL/GenBank/DDBJ databases">
        <title>Vagococcus allomyrinae sp. nov. and Enterococcus lavae sp. nov., isolated from the larvae of Allomyrina dichotoma.</title>
        <authorList>
            <person name="Lee S.D."/>
        </authorList>
    </citation>
    <scope>NUCLEOTIDE SEQUENCE [LARGE SCALE GENOMIC DNA]</scope>
    <source>
        <strain evidence="7 8">BWM-S5</strain>
    </source>
</reference>
<keyword evidence="4" id="KW-0804">Transcription</keyword>
<feature type="domain" description="RNA polymerase sigma factor 70 region 4 type 2" evidence="6">
    <location>
        <begin position="116"/>
        <end position="162"/>
    </location>
</feature>
<dbReference type="Pfam" id="PF04542">
    <property type="entry name" value="Sigma70_r2"/>
    <property type="match status" value="1"/>
</dbReference>
<dbReference type="Proteomes" id="UP000673375">
    <property type="component" value="Unassembled WGS sequence"/>
</dbReference>